<dbReference type="AlphaFoldDB" id="A0A4Z1CA03"/>
<sequence length="183" mass="19224">MCRGPKNSPKYRRCLSSIPASQGGTRDLSKAVAAEVRRAIAAGEALDPRDDLGAAISRAEADAAAHEAWLASEPTALEIELSRVGLAGLDSRYGFGHSVHLRPADLDALDVPGVEPAPSLPADAGVLDGVTLTAPPSGGVWTPLTGLTLLWTGVGDHLTRETYAARLGAWFTDFFEALRQRGI</sequence>
<evidence type="ECO:0000313" key="1">
    <source>
        <dbReference type="EMBL" id="TGN64206.1"/>
    </source>
</evidence>
<accession>A0A4Z1CA03</accession>
<dbReference type="EMBL" id="SRRO01000001">
    <property type="protein sequence ID" value="TGN64206.1"/>
    <property type="molecule type" value="Genomic_DNA"/>
</dbReference>
<keyword evidence="2" id="KW-1185">Reference proteome</keyword>
<name>A0A4Z1CA03_9ACTN</name>
<dbReference type="Proteomes" id="UP000297496">
    <property type="component" value="Unassembled WGS sequence"/>
</dbReference>
<evidence type="ECO:0000313" key="2">
    <source>
        <dbReference type="Proteomes" id="UP000297496"/>
    </source>
</evidence>
<organism evidence="1 2">
    <name type="scientific">Nocardioides eburneiflavus</name>
    <dbReference type="NCBI Taxonomy" id="2518372"/>
    <lineage>
        <taxon>Bacteria</taxon>
        <taxon>Bacillati</taxon>
        <taxon>Actinomycetota</taxon>
        <taxon>Actinomycetes</taxon>
        <taxon>Propionibacteriales</taxon>
        <taxon>Nocardioidaceae</taxon>
        <taxon>Nocardioides</taxon>
    </lineage>
</organism>
<protein>
    <submittedName>
        <fullName evidence="1">Uncharacterized protein</fullName>
    </submittedName>
</protein>
<dbReference type="RefSeq" id="WP_135838733.1">
    <property type="nucleotide sequence ID" value="NZ_SRRO01000001.1"/>
</dbReference>
<gene>
    <name evidence="1" type="ORF">EXE59_09770</name>
</gene>
<comment type="caution">
    <text evidence="1">The sequence shown here is derived from an EMBL/GenBank/DDBJ whole genome shotgun (WGS) entry which is preliminary data.</text>
</comment>
<reference evidence="1 2" key="1">
    <citation type="submission" date="2019-04" db="EMBL/GenBank/DDBJ databases">
        <title>Three New Species of Nocardioides, Nocardioides euryhalodurans sp. nov., Nocardioides seonyuensis sp. nov. and Nocardioides eburneoflavus sp. nov. Isolated from Soil.</title>
        <authorList>
            <person name="Roh S.G."/>
            <person name="Lee C."/>
            <person name="Kim M.-K."/>
            <person name="Kim S.B."/>
        </authorList>
    </citation>
    <scope>NUCLEOTIDE SEQUENCE [LARGE SCALE GENOMIC DNA]</scope>
    <source>
        <strain evidence="1 2">MMS17-SY213</strain>
    </source>
</reference>
<proteinExistence type="predicted"/>